<dbReference type="InterPro" id="IPR020471">
    <property type="entry name" value="AKR"/>
</dbReference>
<evidence type="ECO:0000259" key="1">
    <source>
        <dbReference type="Pfam" id="PF00248"/>
    </source>
</evidence>
<organism evidence="2 3">
    <name type="scientific">Catenovulum sediminis</name>
    <dbReference type="NCBI Taxonomy" id="1740262"/>
    <lineage>
        <taxon>Bacteria</taxon>
        <taxon>Pseudomonadati</taxon>
        <taxon>Pseudomonadota</taxon>
        <taxon>Gammaproteobacteria</taxon>
        <taxon>Alteromonadales</taxon>
        <taxon>Alteromonadaceae</taxon>
        <taxon>Catenovulum</taxon>
    </lineage>
</organism>
<dbReference type="Gene3D" id="3.20.20.100">
    <property type="entry name" value="NADP-dependent oxidoreductase domain"/>
    <property type="match status" value="1"/>
</dbReference>
<sequence>MQRIKLAEDLTFSQFIQGYWRLNDWSMSVSELTEFVKQHLDLGITTVDHADIYGDYECEAIFGQVLKHSPELRSKMEIVTKCDIKLVSGKYPERKIGHYDTSAQHIKQSVECSLQNLATDYIDVLLIHRPDALMNADEVADTFKALKQAGKVRQFGVSNFTPMQFDLLQSRLDDKLVTNQVELNPINMQTTADGTLEHLQKLRVAPMIWSCLAGGRIFSEQSEQASRLRETLSQIAQEVNASIDQVIYAWILKLPCNPLPIIGSGNIERVKTALVSADIKLTNEQWYRVWVASNGHNVP</sequence>
<comment type="caution">
    <text evidence="2">The sequence shown here is derived from an EMBL/GenBank/DDBJ whole genome shotgun (WGS) entry which is preliminary data.</text>
</comment>
<dbReference type="GO" id="GO:0016491">
    <property type="term" value="F:oxidoreductase activity"/>
    <property type="evidence" value="ECO:0007669"/>
    <property type="project" value="UniProtKB-KW"/>
</dbReference>
<dbReference type="EC" id="1.-.-.-" evidence="2"/>
<dbReference type="InterPro" id="IPR023210">
    <property type="entry name" value="NADP_OxRdtase_dom"/>
</dbReference>
<dbReference type="Proteomes" id="UP001467690">
    <property type="component" value="Unassembled WGS sequence"/>
</dbReference>
<evidence type="ECO:0000313" key="3">
    <source>
        <dbReference type="Proteomes" id="UP001467690"/>
    </source>
</evidence>
<feature type="domain" description="NADP-dependent oxidoreductase" evidence="1">
    <location>
        <begin position="17"/>
        <end position="288"/>
    </location>
</feature>
<dbReference type="PANTHER" id="PTHR43364:SF1">
    <property type="entry name" value="OXIDOREDUCTASE YDHF"/>
    <property type="match status" value="1"/>
</dbReference>
<proteinExistence type="predicted"/>
<keyword evidence="2" id="KW-0560">Oxidoreductase</keyword>
<name>A0ABV1RFM6_9ALTE</name>
<dbReference type="RefSeq" id="WP_143870934.1">
    <property type="nucleotide sequence ID" value="NZ_CP041660.1"/>
</dbReference>
<dbReference type="SUPFAM" id="SSF51430">
    <property type="entry name" value="NAD(P)-linked oxidoreductase"/>
    <property type="match status" value="1"/>
</dbReference>
<dbReference type="InterPro" id="IPR036812">
    <property type="entry name" value="NAD(P)_OxRdtase_dom_sf"/>
</dbReference>
<reference evidence="2 3" key="1">
    <citation type="submission" date="2024-06" db="EMBL/GenBank/DDBJ databases">
        <authorList>
            <person name="Chen R.Y."/>
        </authorList>
    </citation>
    <scope>NUCLEOTIDE SEQUENCE [LARGE SCALE GENOMIC DNA]</scope>
    <source>
        <strain evidence="2 3">D2</strain>
    </source>
</reference>
<dbReference type="Pfam" id="PF00248">
    <property type="entry name" value="Aldo_ket_red"/>
    <property type="match status" value="1"/>
</dbReference>
<keyword evidence="3" id="KW-1185">Reference proteome</keyword>
<dbReference type="EMBL" id="JBELOE010000136">
    <property type="protein sequence ID" value="MER2491577.1"/>
    <property type="molecule type" value="Genomic_DNA"/>
</dbReference>
<accession>A0ABV1RFM6</accession>
<dbReference type="CDD" id="cd19092">
    <property type="entry name" value="AKR_BsYcsN_EcYdhF-like"/>
    <property type="match status" value="1"/>
</dbReference>
<dbReference type="PRINTS" id="PR00069">
    <property type="entry name" value="ALDKETRDTASE"/>
</dbReference>
<evidence type="ECO:0000313" key="2">
    <source>
        <dbReference type="EMBL" id="MER2491577.1"/>
    </source>
</evidence>
<protein>
    <submittedName>
        <fullName evidence="2">Aldo/keto reductase family oxidoreductase</fullName>
        <ecNumber evidence="2">1.-.-.-</ecNumber>
    </submittedName>
</protein>
<gene>
    <name evidence="2" type="ORF">ABS311_06750</name>
</gene>
<dbReference type="PANTHER" id="PTHR43364">
    <property type="entry name" value="NADH-SPECIFIC METHYLGLYOXAL REDUCTASE-RELATED"/>
    <property type="match status" value="1"/>
</dbReference>
<dbReference type="InterPro" id="IPR050523">
    <property type="entry name" value="AKR_Detox_Biosynth"/>
</dbReference>